<evidence type="ECO:0000313" key="3">
    <source>
        <dbReference type="EMBL" id="EAQ12353.1"/>
    </source>
</evidence>
<dbReference type="STRING" id="314271.RB2654_13745"/>
<name>A3VGE8_9RHOB</name>
<feature type="signal peptide" evidence="2">
    <location>
        <begin position="1"/>
        <end position="19"/>
    </location>
</feature>
<dbReference type="InterPro" id="IPR009380">
    <property type="entry name" value="DUF1036"/>
</dbReference>
<feature type="chain" id="PRO_5002662244" description="Integral membrane protein" evidence="2">
    <location>
        <begin position="20"/>
        <end position="354"/>
    </location>
</feature>
<keyword evidence="4" id="KW-1185">Reference proteome</keyword>
<dbReference type="Proteomes" id="UP000002931">
    <property type="component" value="Unassembled WGS sequence"/>
</dbReference>
<accession>A3VGE8</accession>
<dbReference type="RefSeq" id="WP_008332550.1">
    <property type="nucleotide sequence ID" value="NZ_CH902578.1"/>
</dbReference>
<organism evidence="3 4">
    <name type="scientific">Maritimibacter alkaliphilus HTCC2654</name>
    <dbReference type="NCBI Taxonomy" id="314271"/>
    <lineage>
        <taxon>Bacteria</taxon>
        <taxon>Pseudomonadati</taxon>
        <taxon>Pseudomonadota</taxon>
        <taxon>Alphaproteobacteria</taxon>
        <taxon>Rhodobacterales</taxon>
        <taxon>Roseobacteraceae</taxon>
        <taxon>Maritimibacter</taxon>
    </lineage>
</organism>
<dbReference type="AlphaFoldDB" id="A3VGE8"/>
<gene>
    <name evidence="3" type="ORF">RB2654_13745</name>
</gene>
<protein>
    <recommendedName>
        <fullName evidence="5">Integral membrane protein</fullName>
    </recommendedName>
</protein>
<evidence type="ECO:0000256" key="2">
    <source>
        <dbReference type="SAM" id="SignalP"/>
    </source>
</evidence>
<reference evidence="3 4" key="1">
    <citation type="journal article" date="2010" name="J. Bacteriol.">
        <title>Genome sequences of Pelagibaca bermudensis HTCC2601T and Maritimibacter alkaliphilus HTCC2654T, the type strains of two marine Roseobacter genera.</title>
        <authorList>
            <person name="Thrash J.C."/>
            <person name="Cho J.C."/>
            <person name="Ferriera S."/>
            <person name="Johnson J."/>
            <person name="Vergin K.L."/>
            <person name="Giovannoni S.J."/>
        </authorList>
    </citation>
    <scope>NUCLEOTIDE SEQUENCE [LARGE SCALE GENOMIC DNA]</scope>
    <source>
        <strain evidence="3 4">HTCC2654</strain>
    </source>
</reference>
<dbReference type="EMBL" id="AAMT01000008">
    <property type="protein sequence ID" value="EAQ12353.1"/>
    <property type="molecule type" value="Genomic_DNA"/>
</dbReference>
<proteinExistence type="predicted"/>
<evidence type="ECO:0000313" key="4">
    <source>
        <dbReference type="Proteomes" id="UP000002931"/>
    </source>
</evidence>
<comment type="caution">
    <text evidence="3">The sequence shown here is derived from an EMBL/GenBank/DDBJ whole genome shotgun (WGS) entry which is preliminary data.</text>
</comment>
<dbReference type="eggNOG" id="COG5480">
    <property type="taxonomic scope" value="Bacteria"/>
</dbReference>
<evidence type="ECO:0008006" key="5">
    <source>
        <dbReference type="Google" id="ProtNLM"/>
    </source>
</evidence>
<dbReference type="Pfam" id="PF06282">
    <property type="entry name" value="DUF1036"/>
    <property type="match status" value="1"/>
</dbReference>
<evidence type="ECO:0000256" key="1">
    <source>
        <dbReference type="SAM" id="MobiDB-lite"/>
    </source>
</evidence>
<keyword evidence="2" id="KW-0732">Signal</keyword>
<dbReference type="OrthoDB" id="9806840at2"/>
<dbReference type="HOGENOM" id="CLU_902535_0_0_5"/>
<sequence length="354" mass="38828">MNPRFLFVLFSLCPAAAFADVEFCNSTDAVVSVAIGYKGDADWVSEGWWNVDPGDCRTVLPGNTPKSHYYYRVESGAYAFEHETYMFCTSDDVFTIVGDTNCESRGYDREGFNEIAMEGRPGFTIDITGDGGREGQPSAQTERDDDVPSLFDNLLDTSPSAEADPPGTHGEYGTYAGLFSHCGDYGSARVCFFSTQGWVVGVAEAGPTPQALIDDLVTRPVNTAMQFSGDVMESGNGRALLALSDYMVIADDEFASDRDAMQGRWVGATNRDYEIEIYGSFFTESFTGEPEMSSFMHFRQGCPGAQGDGVGVRLMPSDENDPETCFFLSYIDDTQMELLFVDDFSEPVVMNRAP</sequence>
<feature type="region of interest" description="Disordered" evidence="1">
    <location>
        <begin position="129"/>
        <end position="148"/>
    </location>
</feature>